<comment type="caution">
    <text evidence="1">The sequence shown here is derived from an EMBL/GenBank/DDBJ whole genome shotgun (WGS) entry which is preliminary data.</text>
</comment>
<dbReference type="EMBL" id="CAMKVN010000038">
    <property type="protein sequence ID" value="CAI2162475.1"/>
    <property type="molecule type" value="Genomic_DNA"/>
</dbReference>
<evidence type="ECO:0000313" key="2">
    <source>
        <dbReference type="Proteomes" id="UP001153678"/>
    </source>
</evidence>
<protein>
    <submittedName>
        <fullName evidence="1">10774_t:CDS:1</fullName>
    </submittedName>
</protein>
<accession>A0A9W4WTI2</accession>
<name>A0A9W4WTI2_9GLOM</name>
<dbReference type="AlphaFoldDB" id="A0A9W4WTI2"/>
<evidence type="ECO:0000313" key="1">
    <source>
        <dbReference type="EMBL" id="CAI2162475.1"/>
    </source>
</evidence>
<gene>
    <name evidence="1" type="ORF">FWILDA_LOCUS577</name>
</gene>
<organism evidence="1 2">
    <name type="scientific">Funneliformis geosporum</name>
    <dbReference type="NCBI Taxonomy" id="1117311"/>
    <lineage>
        <taxon>Eukaryota</taxon>
        <taxon>Fungi</taxon>
        <taxon>Fungi incertae sedis</taxon>
        <taxon>Mucoromycota</taxon>
        <taxon>Glomeromycotina</taxon>
        <taxon>Glomeromycetes</taxon>
        <taxon>Glomerales</taxon>
        <taxon>Glomeraceae</taxon>
        <taxon>Funneliformis</taxon>
    </lineage>
</organism>
<keyword evidence="2" id="KW-1185">Reference proteome</keyword>
<sequence>MSTRDFVAAASDPYLHGGDPRERAELQEMSFSSGIIVNKTFDVRSLDPYDLAYVMIDILIILLPASQKHEYSLTL</sequence>
<reference evidence="1" key="1">
    <citation type="submission" date="2022-08" db="EMBL/GenBank/DDBJ databases">
        <authorList>
            <person name="Kallberg Y."/>
            <person name="Tangrot J."/>
            <person name="Rosling A."/>
        </authorList>
    </citation>
    <scope>NUCLEOTIDE SEQUENCE</scope>
    <source>
        <strain evidence="1">Wild A</strain>
    </source>
</reference>
<proteinExistence type="predicted"/>
<dbReference type="Proteomes" id="UP001153678">
    <property type="component" value="Unassembled WGS sequence"/>
</dbReference>